<evidence type="ECO:0000313" key="3">
    <source>
        <dbReference type="Proteomes" id="UP001219956"/>
    </source>
</evidence>
<dbReference type="SUPFAM" id="SSF55729">
    <property type="entry name" value="Acyl-CoA N-acyltransferases (Nat)"/>
    <property type="match status" value="1"/>
</dbReference>
<feature type="domain" description="N-acetyltransferase" evidence="1">
    <location>
        <begin position="10"/>
        <end position="165"/>
    </location>
</feature>
<dbReference type="EMBL" id="JAQQLF010000007">
    <property type="protein sequence ID" value="MDC7716942.1"/>
    <property type="molecule type" value="Genomic_DNA"/>
</dbReference>
<dbReference type="InterPro" id="IPR020036">
    <property type="entry name" value="PseH"/>
</dbReference>
<dbReference type="PANTHER" id="PTHR43415">
    <property type="entry name" value="SPERMIDINE N(1)-ACETYLTRANSFERASE"/>
    <property type="match status" value="1"/>
</dbReference>
<dbReference type="Pfam" id="PF13302">
    <property type="entry name" value="Acetyltransf_3"/>
    <property type="match status" value="1"/>
</dbReference>
<gene>
    <name evidence="2" type="primary">pseH</name>
    <name evidence="2" type="ORF">PQU95_06910</name>
</gene>
<protein>
    <submittedName>
        <fullName evidence="2">UDP-4-amino-4, 6-dideoxy-N-acetyl-beta-L-altrosamine N-acetyltransferase</fullName>
        <ecNumber evidence="2">2.3.1.202</ecNumber>
    </submittedName>
</protein>
<evidence type="ECO:0000259" key="1">
    <source>
        <dbReference type="PROSITE" id="PS51186"/>
    </source>
</evidence>
<dbReference type="Gene3D" id="3.40.630.30">
    <property type="match status" value="1"/>
</dbReference>
<sequence>MTQDTANRLGILRPIDQTELPLMLSWRNAPAVRVNMYTTHEISLTEHMAWWDRIKNRADQQYFMYEYQGSPAGIVAFNGIDINNLHSSWAFYASPEATKGTGSRMEYLALTHAFDVLKLHKICCEVLAFNMPVVKLHEKFGFKIEGILREQHKIETGFVDIYRLGMLSTEWALKRDQMLAKLLDFQTFKEKP</sequence>
<dbReference type="Proteomes" id="UP001219956">
    <property type="component" value="Unassembled WGS sequence"/>
</dbReference>
<dbReference type="GO" id="GO:0016746">
    <property type="term" value="F:acyltransferase activity"/>
    <property type="evidence" value="ECO:0007669"/>
    <property type="project" value="UniProtKB-KW"/>
</dbReference>
<keyword evidence="3" id="KW-1185">Reference proteome</keyword>
<dbReference type="PROSITE" id="PS51186">
    <property type="entry name" value="GNAT"/>
    <property type="match status" value="1"/>
</dbReference>
<dbReference type="InterPro" id="IPR016181">
    <property type="entry name" value="Acyl_CoA_acyltransferase"/>
</dbReference>
<dbReference type="RefSeq" id="WP_272751302.1">
    <property type="nucleotide sequence ID" value="NZ_JAQQLF010000007.1"/>
</dbReference>
<evidence type="ECO:0000313" key="2">
    <source>
        <dbReference type="EMBL" id="MDC7716942.1"/>
    </source>
</evidence>
<accession>A0ABT5IWR7</accession>
<comment type="caution">
    <text evidence="2">The sequence shown here is derived from an EMBL/GenBank/DDBJ whole genome shotgun (WGS) entry which is preliminary data.</text>
</comment>
<dbReference type="NCBIfam" id="TIGR03585">
    <property type="entry name" value="PseH"/>
    <property type="match status" value="1"/>
</dbReference>
<keyword evidence="2" id="KW-0012">Acyltransferase</keyword>
<reference evidence="2 3" key="1">
    <citation type="submission" date="2023-01" db="EMBL/GenBank/DDBJ databases">
        <title>Novel species of the genus Vogesella isolated from rivers.</title>
        <authorList>
            <person name="Lu H."/>
        </authorList>
    </citation>
    <scope>NUCLEOTIDE SEQUENCE [LARGE SCALE GENOMIC DNA]</scope>
    <source>
        <strain evidence="2 3">DC21W</strain>
    </source>
</reference>
<keyword evidence="2" id="KW-0808">Transferase</keyword>
<organism evidence="2 3">
    <name type="scientific">Vogesella aquatica</name>
    <dbReference type="NCBI Taxonomy" id="2984206"/>
    <lineage>
        <taxon>Bacteria</taxon>
        <taxon>Pseudomonadati</taxon>
        <taxon>Pseudomonadota</taxon>
        <taxon>Betaproteobacteria</taxon>
        <taxon>Neisseriales</taxon>
        <taxon>Chromobacteriaceae</taxon>
        <taxon>Vogesella</taxon>
    </lineage>
</organism>
<dbReference type="InterPro" id="IPR000182">
    <property type="entry name" value="GNAT_dom"/>
</dbReference>
<proteinExistence type="predicted"/>
<dbReference type="EC" id="2.3.1.202" evidence="2"/>
<name>A0ABT5IWR7_9NEIS</name>
<dbReference type="PANTHER" id="PTHR43415:SF3">
    <property type="entry name" value="GNAT-FAMILY ACETYLTRANSFERASE"/>
    <property type="match status" value="1"/>
</dbReference>